<dbReference type="SUPFAM" id="SSF52540">
    <property type="entry name" value="P-loop containing nucleoside triphosphate hydrolases"/>
    <property type="match status" value="1"/>
</dbReference>
<dbReference type="EMBL" id="LAZR01033206">
    <property type="protein sequence ID" value="KKL48753.1"/>
    <property type="molecule type" value="Genomic_DNA"/>
</dbReference>
<sequence>MRPFDPVKEALQKYMPKFDVDAVRLMLASLLANHFDYDRVWLLMIAPAGSGKSTVIKPLENLKILPGQKRGAAIVSELSPKTLLSGYTGREDPSMLKYLGPICVLLIPELGLILSARPDDKTQILAQFKQLYDGYVHKYVGNVKGPLAWEGTAVIIGGMTPVIDKYTTLEGALGERFLKIRFGGTAQWEDVRKSLDDPNATTRTRTALRAAYQTCIYEAGIILEKEEIEISPTTKNKITDFALLTAFLRTTVHRDRSSKEIDLPVLREEAFRLSKVFLCLAHGLAAIHGKDDLDEEEIQMLRRLSLDCTLEPRRSVFLNLLDNKQHDVTDFNTAVGKQAIKRQLGDLVALKLVVTKKEDKKILYSLSKEARGYLSSTVPQSGGYT</sequence>
<name>A0A0F9CHK2_9ZZZZ</name>
<accession>A0A0F9CHK2</accession>
<gene>
    <name evidence="1" type="ORF">LCGC14_2322360</name>
</gene>
<reference evidence="1" key="1">
    <citation type="journal article" date="2015" name="Nature">
        <title>Complex archaea that bridge the gap between prokaryotes and eukaryotes.</title>
        <authorList>
            <person name="Spang A."/>
            <person name="Saw J.H."/>
            <person name="Jorgensen S.L."/>
            <person name="Zaremba-Niedzwiedzka K."/>
            <person name="Martijn J."/>
            <person name="Lind A.E."/>
            <person name="van Eijk R."/>
            <person name="Schleper C."/>
            <person name="Guy L."/>
            <person name="Ettema T.J."/>
        </authorList>
    </citation>
    <scope>NUCLEOTIDE SEQUENCE</scope>
</reference>
<protein>
    <submittedName>
        <fullName evidence="1">Uncharacterized protein</fullName>
    </submittedName>
</protein>
<organism evidence="1">
    <name type="scientific">marine sediment metagenome</name>
    <dbReference type="NCBI Taxonomy" id="412755"/>
    <lineage>
        <taxon>unclassified sequences</taxon>
        <taxon>metagenomes</taxon>
        <taxon>ecological metagenomes</taxon>
    </lineage>
</organism>
<dbReference type="InterPro" id="IPR027417">
    <property type="entry name" value="P-loop_NTPase"/>
</dbReference>
<evidence type="ECO:0000313" key="1">
    <source>
        <dbReference type="EMBL" id="KKL48753.1"/>
    </source>
</evidence>
<comment type="caution">
    <text evidence="1">The sequence shown here is derived from an EMBL/GenBank/DDBJ whole genome shotgun (WGS) entry which is preliminary data.</text>
</comment>
<proteinExistence type="predicted"/>
<dbReference type="AlphaFoldDB" id="A0A0F9CHK2"/>